<feature type="domain" description="Fe/B12 periplasmic-binding" evidence="4">
    <location>
        <begin position="63"/>
        <end position="314"/>
    </location>
</feature>
<proteinExistence type="inferred from homology"/>
<feature type="signal peptide" evidence="3">
    <location>
        <begin position="1"/>
        <end position="20"/>
    </location>
</feature>
<dbReference type="PROSITE" id="PS51257">
    <property type="entry name" value="PROKAR_LIPOPROTEIN"/>
    <property type="match status" value="1"/>
</dbReference>
<dbReference type="RefSeq" id="WP_185008440.1">
    <property type="nucleotide sequence ID" value="NZ_BAAAUI010000014.1"/>
</dbReference>
<dbReference type="Pfam" id="PF01497">
    <property type="entry name" value="Peripla_BP_2"/>
    <property type="match status" value="1"/>
</dbReference>
<dbReference type="NCBIfam" id="NF038402">
    <property type="entry name" value="TroA_like"/>
    <property type="match status" value="1"/>
</dbReference>
<sequence length="316" mass="32838">MRLPRSFRAALIAVSAIALVGGCASRVPDPAPSQTSGAAEAPFPVEVAAPGGKPLTLAKRPERIVSLNPTSTESLFAIGAGKQVVAVDDQSNFPAEAPKTTLSGFKPNVEAIAGHQPDLVIASNDAEGVVAGLEKLKIPVLLLPAAKTLDEAYGQISILGQATGHGTPANEVVNKMKGEISKLVRETPRPAEGLKYYHELDPTFYTVTSKTFIGQIYAQFGLVNVADAADKTGSGYPQLSAEQVVNAAPRLIFLADVRCCGQNAAAVGGRPGWSTVPAVREGGVVALDDDIASRWGPRVVELVRTVSQAVTAAGKK</sequence>
<organism evidence="5 6">
    <name type="scientific">Crossiella cryophila</name>
    <dbReference type="NCBI Taxonomy" id="43355"/>
    <lineage>
        <taxon>Bacteria</taxon>
        <taxon>Bacillati</taxon>
        <taxon>Actinomycetota</taxon>
        <taxon>Actinomycetes</taxon>
        <taxon>Pseudonocardiales</taxon>
        <taxon>Pseudonocardiaceae</taxon>
        <taxon>Crossiella</taxon>
    </lineage>
</organism>
<comment type="similarity">
    <text evidence="1">Belongs to the bacterial solute-binding protein 8 family.</text>
</comment>
<dbReference type="InterPro" id="IPR054828">
    <property type="entry name" value="Vit_B12_bind_prot"/>
</dbReference>
<dbReference type="Proteomes" id="UP000533598">
    <property type="component" value="Unassembled WGS sequence"/>
</dbReference>
<dbReference type="SUPFAM" id="SSF53807">
    <property type="entry name" value="Helical backbone' metal receptor"/>
    <property type="match status" value="1"/>
</dbReference>
<dbReference type="CDD" id="cd01143">
    <property type="entry name" value="YvrC"/>
    <property type="match status" value="1"/>
</dbReference>
<feature type="chain" id="PRO_5038678682" evidence="3">
    <location>
        <begin position="21"/>
        <end position="316"/>
    </location>
</feature>
<reference evidence="5 6" key="1">
    <citation type="submission" date="2020-08" db="EMBL/GenBank/DDBJ databases">
        <title>Sequencing the genomes of 1000 actinobacteria strains.</title>
        <authorList>
            <person name="Klenk H.-P."/>
        </authorList>
    </citation>
    <scope>NUCLEOTIDE SEQUENCE [LARGE SCALE GENOMIC DNA]</scope>
    <source>
        <strain evidence="5 6">DSM 44230</strain>
    </source>
</reference>
<name>A0A7W7CI99_9PSEU</name>
<evidence type="ECO:0000256" key="2">
    <source>
        <dbReference type="ARBA" id="ARBA00022729"/>
    </source>
</evidence>
<evidence type="ECO:0000256" key="3">
    <source>
        <dbReference type="SAM" id="SignalP"/>
    </source>
</evidence>
<gene>
    <name evidence="5" type="ORF">HNR67_007804</name>
</gene>
<dbReference type="InterPro" id="IPR050902">
    <property type="entry name" value="ABC_Transporter_SBP"/>
</dbReference>
<evidence type="ECO:0000313" key="6">
    <source>
        <dbReference type="Proteomes" id="UP000533598"/>
    </source>
</evidence>
<dbReference type="AlphaFoldDB" id="A0A7W7CI99"/>
<comment type="caution">
    <text evidence="5">The sequence shown here is derived from an EMBL/GenBank/DDBJ whole genome shotgun (WGS) entry which is preliminary data.</text>
</comment>
<dbReference type="PROSITE" id="PS50983">
    <property type="entry name" value="FE_B12_PBP"/>
    <property type="match status" value="1"/>
</dbReference>
<dbReference type="GO" id="GO:0071281">
    <property type="term" value="P:cellular response to iron ion"/>
    <property type="evidence" value="ECO:0007669"/>
    <property type="project" value="TreeGrafter"/>
</dbReference>
<dbReference type="Gene3D" id="3.40.50.1980">
    <property type="entry name" value="Nitrogenase molybdenum iron protein domain"/>
    <property type="match status" value="2"/>
</dbReference>
<dbReference type="InterPro" id="IPR002491">
    <property type="entry name" value="ABC_transptr_periplasmic_BD"/>
</dbReference>
<keyword evidence="2 3" id="KW-0732">Signal</keyword>
<accession>A0A7W7CI99</accession>
<dbReference type="PANTHER" id="PTHR30535">
    <property type="entry name" value="VITAMIN B12-BINDING PROTEIN"/>
    <property type="match status" value="1"/>
</dbReference>
<evidence type="ECO:0000313" key="5">
    <source>
        <dbReference type="EMBL" id="MBB4681686.1"/>
    </source>
</evidence>
<evidence type="ECO:0000259" key="4">
    <source>
        <dbReference type="PROSITE" id="PS50983"/>
    </source>
</evidence>
<dbReference type="PANTHER" id="PTHR30535:SF34">
    <property type="entry name" value="MOLYBDATE-BINDING PROTEIN MOLA"/>
    <property type="match status" value="1"/>
</dbReference>
<evidence type="ECO:0000256" key="1">
    <source>
        <dbReference type="ARBA" id="ARBA00008814"/>
    </source>
</evidence>
<keyword evidence="6" id="KW-1185">Reference proteome</keyword>
<protein>
    <submittedName>
        <fullName evidence="5">Iron complex transport system substrate-binding protein</fullName>
    </submittedName>
</protein>
<dbReference type="EMBL" id="JACHMH010000001">
    <property type="protein sequence ID" value="MBB4681686.1"/>
    <property type="molecule type" value="Genomic_DNA"/>
</dbReference>